<dbReference type="SUPFAM" id="SSF48179">
    <property type="entry name" value="6-phosphogluconate dehydrogenase C-terminal domain-like"/>
    <property type="match status" value="1"/>
</dbReference>
<keyword evidence="4 6" id="KW-0560">Oxidoreductase</keyword>
<evidence type="ECO:0000313" key="12">
    <source>
        <dbReference type="EMBL" id="RST99341.1"/>
    </source>
</evidence>
<keyword evidence="2 6" id="KW-0641">Proline biosynthesis</keyword>
<evidence type="ECO:0000256" key="6">
    <source>
        <dbReference type="HAMAP-Rule" id="MF_01925"/>
    </source>
</evidence>
<dbReference type="PANTHER" id="PTHR11645:SF0">
    <property type="entry name" value="PYRROLINE-5-CARBOXYLATE REDUCTASE 3"/>
    <property type="match status" value="1"/>
</dbReference>
<evidence type="ECO:0000259" key="10">
    <source>
        <dbReference type="Pfam" id="PF03807"/>
    </source>
</evidence>
<dbReference type="RefSeq" id="WP_125983659.1">
    <property type="nucleotide sequence ID" value="NZ_NGJS01000005.1"/>
</dbReference>
<evidence type="ECO:0000256" key="4">
    <source>
        <dbReference type="ARBA" id="ARBA00023002"/>
    </source>
</evidence>
<dbReference type="Pfam" id="PF03807">
    <property type="entry name" value="F420_oxidored"/>
    <property type="match status" value="1"/>
</dbReference>
<dbReference type="InterPro" id="IPR036291">
    <property type="entry name" value="NAD(P)-bd_dom_sf"/>
</dbReference>
<dbReference type="InterPro" id="IPR029036">
    <property type="entry name" value="P5CR_dimer"/>
</dbReference>
<dbReference type="AlphaFoldDB" id="A0A429ZZB4"/>
<dbReference type="GO" id="GO:0055129">
    <property type="term" value="P:L-proline biosynthetic process"/>
    <property type="evidence" value="ECO:0007669"/>
    <property type="project" value="UniProtKB-UniRule"/>
</dbReference>
<dbReference type="GO" id="GO:0005737">
    <property type="term" value="C:cytoplasm"/>
    <property type="evidence" value="ECO:0007669"/>
    <property type="project" value="UniProtKB-SubCell"/>
</dbReference>
<dbReference type="OrthoDB" id="9805754at2"/>
<evidence type="ECO:0000256" key="7">
    <source>
        <dbReference type="NCBIfam" id="TIGR00112"/>
    </source>
</evidence>
<dbReference type="FunFam" id="1.10.3730.10:FF:000001">
    <property type="entry name" value="Pyrroline-5-carboxylate reductase"/>
    <property type="match status" value="1"/>
</dbReference>
<evidence type="ECO:0000313" key="13">
    <source>
        <dbReference type="Proteomes" id="UP000287857"/>
    </source>
</evidence>
<accession>A0A429ZZB4</accession>
<keyword evidence="6 9" id="KW-0028">Amino-acid biosynthesis</keyword>
<dbReference type="InterPro" id="IPR053790">
    <property type="entry name" value="P5CR-like_CS"/>
</dbReference>
<comment type="catalytic activity">
    <reaction evidence="6 9">
        <text>L-proline + NADP(+) = (S)-1-pyrroline-5-carboxylate + NADPH + 2 H(+)</text>
        <dbReference type="Rhea" id="RHEA:14109"/>
        <dbReference type="ChEBI" id="CHEBI:15378"/>
        <dbReference type="ChEBI" id="CHEBI:17388"/>
        <dbReference type="ChEBI" id="CHEBI:57783"/>
        <dbReference type="ChEBI" id="CHEBI:58349"/>
        <dbReference type="ChEBI" id="CHEBI:60039"/>
        <dbReference type="EC" id="1.5.1.2"/>
    </reaction>
</comment>
<dbReference type="InterPro" id="IPR028939">
    <property type="entry name" value="P5C_Rdtase_cat_N"/>
</dbReference>
<feature type="binding site" evidence="8">
    <location>
        <begin position="67"/>
        <end position="70"/>
    </location>
    <ligand>
        <name>NADP(+)</name>
        <dbReference type="ChEBI" id="CHEBI:58349"/>
    </ligand>
</feature>
<dbReference type="HAMAP" id="MF_01925">
    <property type="entry name" value="P5C_reductase"/>
    <property type="match status" value="1"/>
</dbReference>
<comment type="catalytic activity">
    <reaction evidence="6">
        <text>L-proline + NAD(+) = (S)-1-pyrroline-5-carboxylate + NADH + 2 H(+)</text>
        <dbReference type="Rhea" id="RHEA:14105"/>
        <dbReference type="ChEBI" id="CHEBI:15378"/>
        <dbReference type="ChEBI" id="CHEBI:17388"/>
        <dbReference type="ChEBI" id="CHEBI:57540"/>
        <dbReference type="ChEBI" id="CHEBI:57945"/>
        <dbReference type="ChEBI" id="CHEBI:60039"/>
        <dbReference type="EC" id="1.5.1.2"/>
    </reaction>
</comment>
<evidence type="ECO:0000256" key="5">
    <source>
        <dbReference type="ARBA" id="ARBA00058118"/>
    </source>
</evidence>
<evidence type="ECO:0000256" key="2">
    <source>
        <dbReference type="ARBA" id="ARBA00022650"/>
    </source>
</evidence>
<evidence type="ECO:0000256" key="3">
    <source>
        <dbReference type="ARBA" id="ARBA00022857"/>
    </source>
</evidence>
<evidence type="ECO:0000256" key="8">
    <source>
        <dbReference type="PIRSR" id="PIRSR000193-1"/>
    </source>
</evidence>
<protein>
    <recommendedName>
        <fullName evidence="6 7">Pyrroline-5-carboxylate reductase</fullName>
        <shortName evidence="6">P5C reductase</shortName>
        <shortName evidence="6">P5CR</shortName>
        <ecNumber evidence="6 7">1.5.1.2</ecNumber>
    </recommendedName>
    <alternativeName>
        <fullName evidence="6">PCA reductase</fullName>
    </alternativeName>
</protein>
<proteinExistence type="inferred from homology"/>
<organism evidence="12 13">
    <name type="scientific">Vagococcus vulneris</name>
    <dbReference type="NCBI Taxonomy" id="1977869"/>
    <lineage>
        <taxon>Bacteria</taxon>
        <taxon>Bacillati</taxon>
        <taxon>Bacillota</taxon>
        <taxon>Bacilli</taxon>
        <taxon>Lactobacillales</taxon>
        <taxon>Enterococcaceae</taxon>
        <taxon>Vagococcus</taxon>
    </lineage>
</organism>
<comment type="caution">
    <text evidence="12">The sequence shown here is derived from an EMBL/GenBank/DDBJ whole genome shotgun (WGS) entry which is preliminary data.</text>
</comment>
<dbReference type="Gene3D" id="3.40.50.720">
    <property type="entry name" value="NAD(P)-binding Rossmann-like Domain"/>
    <property type="match status" value="1"/>
</dbReference>
<keyword evidence="3 6" id="KW-0521">NADP</keyword>
<sequence>MKIGIFGAGHMGGAMIKGWINSKQFDPSDIVVKGGSHKTANELQKKLGFTLTDSIKDFLRCDIIYIAVNPSIVMTVITDLLPIVKEKQIPIVSISAGVTLAEMSVVLGPDYPLAHAIPNTPVQINKGTIGISYQNQLVDNARNLIDMSFNYLGKTIETNEDLLGIFGTLAGCGPAFVDVFMEALADGAVLHGMDRKTAYEVTARMVSSTAELMIATSKHPGELKDQVTSPGGTTIKGVTALEKNGFRFAAIDAIDTIMKTD</sequence>
<dbReference type="Gene3D" id="1.10.3730.10">
    <property type="entry name" value="ProC C-terminal domain-like"/>
    <property type="match status" value="1"/>
</dbReference>
<comment type="function">
    <text evidence="5 6">Catalyzes the reduction of 1-pyrroline-5-carboxylate (PCA) to L-proline.</text>
</comment>
<feature type="domain" description="Pyrroline-5-carboxylate reductase dimerisation" evidence="11">
    <location>
        <begin position="160"/>
        <end position="259"/>
    </location>
</feature>
<dbReference type="NCBIfam" id="TIGR00112">
    <property type="entry name" value="proC"/>
    <property type="match status" value="1"/>
</dbReference>
<keyword evidence="13" id="KW-1185">Reference proteome</keyword>
<reference evidence="12 13" key="1">
    <citation type="submission" date="2017-05" db="EMBL/GenBank/DDBJ databases">
        <title>Vagococcus spp. assemblies.</title>
        <authorList>
            <person name="Gulvik C.A."/>
        </authorList>
    </citation>
    <scope>NUCLEOTIDE SEQUENCE [LARGE SCALE GENOMIC DNA]</scope>
    <source>
        <strain evidence="12 13">SS1995</strain>
    </source>
</reference>
<dbReference type="InterPro" id="IPR008927">
    <property type="entry name" value="6-PGluconate_DH-like_C_sf"/>
</dbReference>
<keyword evidence="6" id="KW-0963">Cytoplasm</keyword>
<evidence type="ECO:0000256" key="9">
    <source>
        <dbReference type="RuleBase" id="RU003903"/>
    </source>
</evidence>
<gene>
    <name evidence="6" type="primary">proC</name>
    <name evidence="12" type="ORF">CBF37_05060</name>
</gene>
<dbReference type="GO" id="GO:0004735">
    <property type="term" value="F:pyrroline-5-carboxylate reductase activity"/>
    <property type="evidence" value="ECO:0007669"/>
    <property type="project" value="UniProtKB-UniRule"/>
</dbReference>
<dbReference type="Pfam" id="PF14748">
    <property type="entry name" value="P5CR_dimer"/>
    <property type="match status" value="1"/>
</dbReference>
<comment type="pathway">
    <text evidence="6 9">Amino-acid biosynthesis; L-proline biosynthesis; L-proline from L-glutamate 5-semialdehyde: step 1/1.</text>
</comment>
<dbReference type="Proteomes" id="UP000287857">
    <property type="component" value="Unassembled WGS sequence"/>
</dbReference>
<dbReference type="PROSITE" id="PS00521">
    <property type="entry name" value="P5CR"/>
    <property type="match status" value="1"/>
</dbReference>
<dbReference type="EMBL" id="NGJS01000005">
    <property type="protein sequence ID" value="RST99341.1"/>
    <property type="molecule type" value="Genomic_DNA"/>
</dbReference>
<name>A0A429ZZB4_9ENTE</name>
<feature type="domain" description="Pyrroline-5-carboxylate reductase catalytic N-terminal" evidence="10">
    <location>
        <begin position="2"/>
        <end position="97"/>
    </location>
</feature>
<evidence type="ECO:0000256" key="1">
    <source>
        <dbReference type="ARBA" id="ARBA00005525"/>
    </source>
</evidence>
<comment type="subcellular location">
    <subcellularLocation>
        <location evidence="6">Cytoplasm</location>
    </subcellularLocation>
</comment>
<dbReference type="PANTHER" id="PTHR11645">
    <property type="entry name" value="PYRROLINE-5-CARBOXYLATE REDUCTASE"/>
    <property type="match status" value="1"/>
</dbReference>
<dbReference type="PIRSF" id="PIRSF000193">
    <property type="entry name" value="Pyrrol-5-carb_rd"/>
    <property type="match status" value="1"/>
</dbReference>
<comment type="similarity">
    <text evidence="1 6 9">Belongs to the pyrroline-5-carboxylate reductase family.</text>
</comment>
<evidence type="ECO:0000259" key="11">
    <source>
        <dbReference type="Pfam" id="PF14748"/>
    </source>
</evidence>
<dbReference type="InterPro" id="IPR000304">
    <property type="entry name" value="Pyrroline-COOH_reductase"/>
</dbReference>
<dbReference type="UniPathway" id="UPA00098">
    <property type="reaction ID" value="UER00361"/>
</dbReference>
<dbReference type="SUPFAM" id="SSF51735">
    <property type="entry name" value="NAD(P)-binding Rossmann-fold domains"/>
    <property type="match status" value="1"/>
</dbReference>
<dbReference type="EC" id="1.5.1.2" evidence="6 7"/>